<feature type="signal peptide" evidence="1">
    <location>
        <begin position="1"/>
        <end position="33"/>
    </location>
</feature>
<dbReference type="Pfam" id="PF00144">
    <property type="entry name" value="Beta-lactamase"/>
    <property type="match status" value="1"/>
</dbReference>
<gene>
    <name evidence="3" type="ORF">D7044_30290</name>
</gene>
<accession>A0A3A9XLQ4</accession>
<protein>
    <submittedName>
        <fullName evidence="3">Class A beta-lactamase-related serine hydrolase</fullName>
    </submittedName>
</protein>
<name>A0A3A9XLQ4_9ACTN</name>
<keyword evidence="1" id="KW-0732">Signal</keyword>
<dbReference type="GO" id="GO:0016787">
    <property type="term" value="F:hydrolase activity"/>
    <property type="evidence" value="ECO:0007669"/>
    <property type="project" value="UniProtKB-KW"/>
</dbReference>
<keyword evidence="3" id="KW-0378">Hydrolase</keyword>
<dbReference type="AlphaFoldDB" id="A0A3A9XLQ4"/>
<dbReference type="Proteomes" id="UP000275865">
    <property type="component" value="Unassembled WGS sequence"/>
</dbReference>
<dbReference type="InterPro" id="IPR001466">
    <property type="entry name" value="Beta-lactam-related"/>
</dbReference>
<reference evidence="3 4" key="1">
    <citation type="submission" date="2018-09" db="EMBL/GenBank/DDBJ databases">
        <title>Micromonospora sp. nov. MS1-9, isolated from a root of Musa sp.</title>
        <authorList>
            <person name="Kuncharoen N."/>
            <person name="Kudo T."/>
            <person name="Ohkuma M."/>
            <person name="Yuki M."/>
            <person name="Tanasupawat S."/>
        </authorList>
    </citation>
    <scope>NUCLEOTIDE SEQUENCE [LARGE SCALE GENOMIC DNA]</scope>
    <source>
        <strain evidence="3 4">MS1-9</strain>
    </source>
</reference>
<dbReference type="EMBL" id="RAZT01000022">
    <property type="protein sequence ID" value="RKN26130.1"/>
    <property type="molecule type" value="Genomic_DNA"/>
</dbReference>
<evidence type="ECO:0000313" key="3">
    <source>
        <dbReference type="EMBL" id="RKN26130.1"/>
    </source>
</evidence>
<dbReference type="SUPFAM" id="SSF56601">
    <property type="entry name" value="beta-lactamase/transpeptidase-like"/>
    <property type="match status" value="1"/>
</dbReference>
<dbReference type="PANTHER" id="PTHR46825:SF7">
    <property type="entry name" value="D-ALANYL-D-ALANINE CARBOXYPEPTIDASE"/>
    <property type="match status" value="1"/>
</dbReference>
<proteinExistence type="predicted"/>
<dbReference type="PANTHER" id="PTHR46825">
    <property type="entry name" value="D-ALANYL-D-ALANINE-CARBOXYPEPTIDASE/ENDOPEPTIDASE AMPH"/>
    <property type="match status" value="1"/>
</dbReference>
<dbReference type="Gene3D" id="3.40.710.10">
    <property type="entry name" value="DD-peptidase/beta-lactamase superfamily"/>
    <property type="match status" value="1"/>
</dbReference>
<feature type="chain" id="PRO_5039428104" evidence="1">
    <location>
        <begin position="34"/>
        <end position="400"/>
    </location>
</feature>
<evidence type="ECO:0000313" key="4">
    <source>
        <dbReference type="Proteomes" id="UP000275865"/>
    </source>
</evidence>
<comment type="caution">
    <text evidence="3">The sequence shown here is derived from an EMBL/GenBank/DDBJ whole genome shotgun (WGS) entry which is preliminary data.</text>
</comment>
<evidence type="ECO:0000259" key="2">
    <source>
        <dbReference type="Pfam" id="PF00144"/>
    </source>
</evidence>
<organism evidence="3 4">
    <name type="scientific">Micromonospora musae</name>
    <dbReference type="NCBI Taxonomy" id="1894970"/>
    <lineage>
        <taxon>Bacteria</taxon>
        <taxon>Bacillati</taxon>
        <taxon>Actinomycetota</taxon>
        <taxon>Actinomycetes</taxon>
        <taxon>Micromonosporales</taxon>
        <taxon>Micromonosporaceae</taxon>
        <taxon>Micromonospora</taxon>
    </lineage>
</organism>
<sequence>MSARSAARRAVRWRRVVAAVTAGAVLAAAVGGAAGAAAPQAPDQRSTATVLQHGLDDLHDLGVSGTQGLVRDGHRVTVARSGVADVETGAPMPNDGYFRIGSETKTFVSVVLLQLVGEGRLRLDDPIERWLPGVVNGNGNDGRHVTVRQLLQHTSGLYDPTGDLDALRSAEDFLAHRFDHYTEAQLVAMAMQHEPLFPAGTHWSYSNTNYLVAGMLIEKVTGDRWHTEVRARILKPLRLTDTFYPGDRPTLPRPHAEAYQQFAPGEPLVDTTVFNPTAAASAGGLVSTTTDLARFWQALGRGQLLRPAQLAELHQTVLAETVQGVRSGIAYGLGIMWIPNRCGGYWAHFGDMPGVSTLNAVSPDGRRSAVFYRATVLADPERASAVMQREMELLDDLICD</sequence>
<dbReference type="InterPro" id="IPR012338">
    <property type="entry name" value="Beta-lactam/transpept-like"/>
</dbReference>
<evidence type="ECO:0000256" key="1">
    <source>
        <dbReference type="SAM" id="SignalP"/>
    </source>
</evidence>
<feature type="domain" description="Beta-lactamase-related" evidence="2">
    <location>
        <begin position="62"/>
        <end position="372"/>
    </location>
</feature>
<dbReference type="InterPro" id="IPR050491">
    <property type="entry name" value="AmpC-like"/>
</dbReference>